<dbReference type="InterPro" id="IPR000182">
    <property type="entry name" value="GNAT_dom"/>
</dbReference>
<feature type="compositionally biased region" description="Basic residues" evidence="5">
    <location>
        <begin position="1"/>
        <end position="13"/>
    </location>
</feature>
<feature type="domain" description="N-acetyltransferase" evidence="6">
    <location>
        <begin position="89"/>
        <end position="233"/>
    </location>
</feature>
<dbReference type="NCBIfam" id="NF040501">
    <property type="entry name" value="resist_ArsN2"/>
    <property type="match status" value="1"/>
</dbReference>
<evidence type="ECO:0000313" key="7">
    <source>
        <dbReference type="EMBL" id="RIX78865.1"/>
    </source>
</evidence>
<dbReference type="OrthoDB" id="5197788at2"/>
<keyword evidence="2" id="KW-0808">Transferase</keyword>
<name>A0A9X8GUS3_9BURK</name>
<organism evidence="7 8">
    <name type="scientific">Acidovorax cavernicola</name>
    <dbReference type="NCBI Taxonomy" id="1675792"/>
    <lineage>
        <taxon>Bacteria</taxon>
        <taxon>Pseudomonadati</taxon>
        <taxon>Pseudomonadota</taxon>
        <taxon>Betaproteobacteria</taxon>
        <taxon>Burkholderiales</taxon>
        <taxon>Comamonadaceae</taxon>
        <taxon>Acidovorax</taxon>
    </lineage>
</organism>
<dbReference type="Pfam" id="PF13508">
    <property type="entry name" value="Acetyltransf_7"/>
    <property type="match status" value="1"/>
</dbReference>
<dbReference type="InterPro" id="IPR016181">
    <property type="entry name" value="Acyl_CoA_acyltransferase"/>
</dbReference>
<dbReference type="GO" id="GO:0005737">
    <property type="term" value="C:cytoplasm"/>
    <property type="evidence" value="ECO:0007669"/>
    <property type="project" value="InterPro"/>
</dbReference>
<reference evidence="7 8" key="1">
    <citation type="submission" date="2018-09" db="EMBL/GenBank/DDBJ databases">
        <title>Acidovorax cavernicola nov. sp. isolated from Gruta de las Maravillas (Aracena, Spain).</title>
        <authorList>
            <person name="Jurado V."/>
            <person name="Gutierrez-Patricio S."/>
            <person name="Gonzalez-Pimentel J.L."/>
            <person name="Miller A.Z."/>
            <person name="Laiz L."/>
            <person name="Saiz-Jimenez C."/>
        </authorList>
    </citation>
    <scope>NUCLEOTIDE SEQUENCE [LARGE SCALE GENOMIC DNA]</scope>
    <source>
        <strain evidence="7 8">1011MAR4D40.2</strain>
    </source>
</reference>
<evidence type="ECO:0000256" key="1">
    <source>
        <dbReference type="ARBA" id="ARBA00015231"/>
    </source>
</evidence>
<feature type="region of interest" description="Disordered" evidence="5">
    <location>
        <begin position="1"/>
        <end position="45"/>
    </location>
</feature>
<dbReference type="Gene3D" id="3.40.630.30">
    <property type="match status" value="1"/>
</dbReference>
<comment type="caution">
    <text evidence="7">The sequence shown here is derived from an EMBL/GenBank/DDBJ whole genome shotgun (WGS) entry which is preliminary data.</text>
</comment>
<proteinExistence type="predicted"/>
<dbReference type="InterPro" id="IPR010167">
    <property type="entry name" value="NH2A_AcTrfase"/>
</dbReference>
<evidence type="ECO:0000256" key="2">
    <source>
        <dbReference type="ARBA" id="ARBA00022679"/>
    </source>
</evidence>
<evidence type="ECO:0000256" key="4">
    <source>
        <dbReference type="ARBA" id="ARBA00033251"/>
    </source>
</evidence>
<keyword evidence="8" id="KW-1185">Reference proteome</keyword>
<dbReference type="Proteomes" id="UP000265619">
    <property type="component" value="Unassembled WGS sequence"/>
</dbReference>
<sequence length="244" mass="26027">MRARRHAATRKAKSTGSLIPKASPGNTTKPSRTTRASDSDVTWSASRCKDGAKRPLIALASPRARTPAADGCTMSQETVAAPPESVVKSLFVRAEAESLASVRTLLREAGLPESDLQEKHMEAFFVSRAGDEGILACVGLERFGDTALLRSLAVRADARGNGVGDQALQTMEAFAASKGVNRLCILTTTAEPFFEARGFERCDRTALPASVQASSEFKSLCPASAVCMFKEINPTSSTEKHRHG</sequence>
<feature type="compositionally biased region" description="Polar residues" evidence="5">
    <location>
        <begin position="24"/>
        <end position="45"/>
    </location>
</feature>
<evidence type="ECO:0000313" key="8">
    <source>
        <dbReference type="Proteomes" id="UP000265619"/>
    </source>
</evidence>
<dbReference type="GO" id="GO:0006526">
    <property type="term" value="P:L-arginine biosynthetic process"/>
    <property type="evidence" value="ECO:0007669"/>
    <property type="project" value="InterPro"/>
</dbReference>
<dbReference type="CDD" id="cd04301">
    <property type="entry name" value="NAT_SF"/>
    <property type="match status" value="1"/>
</dbReference>
<dbReference type="SUPFAM" id="SSF55729">
    <property type="entry name" value="Acyl-CoA N-acyltransferases (Nat)"/>
    <property type="match status" value="1"/>
</dbReference>
<evidence type="ECO:0000256" key="3">
    <source>
        <dbReference type="ARBA" id="ARBA00023315"/>
    </source>
</evidence>
<protein>
    <recommendedName>
        <fullName evidence="1">Amino-acid acetyltransferase</fullName>
    </recommendedName>
    <alternativeName>
        <fullName evidence="4">N-acetylglutamate synthase</fullName>
    </alternativeName>
</protein>
<dbReference type="PANTHER" id="PTHR30602:SF12">
    <property type="entry name" value="AMINO-ACID ACETYLTRANSFERASE NAGS1, CHLOROPLASTIC-RELATED"/>
    <property type="match status" value="1"/>
</dbReference>
<accession>A0A9X8GUS3</accession>
<dbReference type="EMBL" id="QXMN01000018">
    <property type="protein sequence ID" value="RIX78865.1"/>
    <property type="molecule type" value="Genomic_DNA"/>
</dbReference>
<evidence type="ECO:0000256" key="5">
    <source>
        <dbReference type="SAM" id="MobiDB-lite"/>
    </source>
</evidence>
<gene>
    <name evidence="7" type="ORF">D3H34_15795</name>
</gene>
<dbReference type="PANTHER" id="PTHR30602">
    <property type="entry name" value="AMINO-ACID ACETYLTRANSFERASE"/>
    <property type="match status" value="1"/>
</dbReference>
<keyword evidence="3" id="KW-0012">Acyltransferase</keyword>
<dbReference type="PROSITE" id="PS51186">
    <property type="entry name" value="GNAT"/>
    <property type="match status" value="1"/>
</dbReference>
<dbReference type="AlphaFoldDB" id="A0A9X8GUS3"/>
<dbReference type="GO" id="GO:0004042">
    <property type="term" value="F:L-glutamate N-acetyltransferase activity"/>
    <property type="evidence" value="ECO:0007669"/>
    <property type="project" value="InterPro"/>
</dbReference>
<evidence type="ECO:0000259" key="6">
    <source>
        <dbReference type="PROSITE" id="PS51186"/>
    </source>
</evidence>